<dbReference type="Pfam" id="PF21993">
    <property type="entry name" value="TetR_C_13_2"/>
    <property type="match status" value="1"/>
</dbReference>
<dbReference type="OrthoDB" id="4567939at2"/>
<dbReference type="InterPro" id="IPR009057">
    <property type="entry name" value="Homeodomain-like_sf"/>
</dbReference>
<dbReference type="PROSITE" id="PS50977">
    <property type="entry name" value="HTH_TETR_2"/>
    <property type="match status" value="1"/>
</dbReference>
<gene>
    <name evidence="6" type="ORF">AQI95_04040</name>
</gene>
<evidence type="ECO:0000256" key="4">
    <source>
        <dbReference type="PROSITE-ProRule" id="PRU00335"/>
    </source>
</evidence>
<dbReference type="EMBL" id="LMWN01000004">
    <property type="protein sequence ID" value="KUN09737.1"/>
    <property type="molecule type" value="Genomic_DNA"/>
</dbReference>
<comment type="caution">
    <text evidence="6">The sequence shown here is derived from an EMBL/GenBank/DDBJ whole genome shotgun (WGS) entry which is preliminary data.</text>
</comment>
<sequence length="209" mass="21648">MVQRLPGGATVSDGKAISTHETRRRIVHAGTELFRRSGYTGTGMKQIAEAAGAPFGSIYRFFPGGKAQLGEEVVRTSGAVHLELVTTLMAPYEDRVAATADAFAAAAGTLAELDFADPCPIATVALEVASTNESLRQATSEVFDSWIGHLAAYYAEGGIPEPVARRTASSVIALLEGAFMLGRAARSTEPVRAAGTAAAAIVRAAPAGE</sequence>
<evidence type="ECO:0000259" key="5">
    <source>
        <dbReference type="PROSITE" id="PS50977"/>
    </source>
</evidence>
<keyword evidence="3" id="KW-0804">Transcription</keyword>
<dbReference type="AlphaFoldDB" id="A0A101PE43"/>
<dbReference type="PANTHER" id="PTHR47506:SF3">
    <property type="entry name" value="HTH-TYPE TRANSCRIPTIONAL REGULATOR LMRA"/>
    <property type="match status" value="1"/>
</dbReference>
<dbReference type="SUPFAM" id="SSF48498">
    <property type="entry name" value="Tetracyclin repressor-like, C-terminal domain"/>
    <property type="match status" value="1"/>
</dbReference>
<organism evidence="6 7">
    <name type="scientific">Streptomyces yokosukanensis</name>
    <dbReference type="NCBI Taxonomy" id="67386"/>
    <lineage>
        <taxon>Bacteria</taxon>
        <taxon>Bacillati</taxon>
        <taxon>Actinomycetota</taxon>
        <taxon>Actinomycetes</taxon>
        <taxon>Kitasatosporales</taxon>
        <taxon>Streptomycetaceae</taxon>
        <taxon>Streptomyces</taxon>
    </lineage>
</organism>
<reference evidence="6 7" key="1">
    <citation type="submission" date="2015-10" db="EMBL/GenBank/DDBJ databases">
        <title>Draft genome sequence of Streptomyces yokosukanensis DSM 40224, type strain for the species Streptomyces yokosukanensis.</title>
        <authorList>
            <person name="Ruckert C."/>
            <person name="Winkler A."/>
            <person name="Kalinowski J."/>
            <person name="Kampfer P."/>
            <person name="Glaeser S."/>
        </authorList>
    </citation>
    <scope>NUCLEOTIDE SEQUENCE [LARGE SCALE GENOMIC DNA]</scope>
    <source>
        <strain evidence="6 7">DSM 40224</strain>
    </source>
</reference>
<evidence type="ECO:0000256" key="1">
    <source>
        <dbReference type="ARBA" id="ARBA00023015"/>
    </source>
</evidence>
<evidence type="ECO:0000256" key="3">
    <source>
        <dbReference type="ARBA" id="ARBA00023163"/>
    </source>
</evidence>
<proteinExistence type="predicted"/>
<dbReference type="InterPro" id="IPR054156">
    <property type="entry name" value="YxaF_TetR_C"/>
</dbReference>
<evidence type="ECO:0000313" key="6">
    <source>
        <dbReference type="EMBL" id="KUN09737.1"/>
    </source>
</evidence>
<evidence type="ECO:0000256" key="2">
    <source>
        <dbReference type="ARBA" id="ARBA00023125"/>
    </source>
</evidence>
<feature type="domain" description="HTH tetR-type" evidence="5">
    <location>
        <begin position="20"/>
        <end position="80"/>
    </location>
</feature>
<dbReference type="InterPro" id="IPR036271">
    <property type="entry name" value="Tet_transcr_reg_TetR-rel_C_sf"/>
</dbReference>
<dbReference type="PANTHER" id="PTHR47506">
    <property type="entry name" value="TRANSCRIPTIONAL REGULATORY PROTEIN"/>
    <property type="match status" value="1"/>
</dbReference>
<dbReference type="InterPro" id="IPR001647">
    <property type="entry name" value="HTH_TetR"/>
</dbReference>
<dbReference type="Pfam" id="PF00440">
    <property type="entry name" value="TetR_N"/>
    <property type="match status" value="1"/>
</dbReference>
<dbReference type="Gene3D" id="1.10.357.10">
    <property type="entry name" value="Tetracycline Repressor, domain 2"/>
    <property type="match status" value="1"/>
</dbReference>
<keyword evidence="1" id="KW-0805">Transcription regulation</keyword>
<dbReference type="SUPFAM" id="SSF46689">
    <property type="entry name" value="Homeodomain-like"/>
    <property type="match status" value="1"/>
</dbReference>
<evidence type="ECO:0000313" key="7">
    <source>
        <dbReference type="Proteomes" id="UP000053127"/>
    </source>
</evidence>
<dbReference type="STRING" id="67386.AQI95_04040"/>
<keyword evidence="2 4" id="KW-0238">DNA-binding</keyword>
<keyword evidence="7" id="KW-1185">Reference proteome</keyword>
<dbReference type="GO" id="GO:0003677">
    <property type="term" value="F:DNA binding"/>
    <property type="evidence" value="ECO:0007669"/>
    <property type="project" value="UniProtKB-UniRule"/>
</dbReference>
<protein>
    <submittedName>
        <fullName evidence="6">TetR family transcriptional regulator</fullName>
    </submittedName>
</protein>
<accession>A0A101PE43</accession>
<dbReference type="Proteomes" id="UP000053127">
    <property type="component" value="Unassembled WGS sequence"/>
</dbReference>
<name>A0A101PE43_9ACTN</name>
<feature type="DNA-binding region" description="H-T-H motif" evidence="4">
    <location>
        <begin position="43"/>
        <end position="62"/>
    </location>
</feature>